<dbReference type="Proteomes" id="UP001432027">
    <property type="component" value="Unassembled WGS sequence"/>
</dbReference>
<evidence type="ECO:0000256" key="8">
    <source>
        <dbReference type="ARBA" id="ARBA00023242"/>
    </source>
</evidence>
<evidence type="ECO:0000259" key="10">
    <source>
        <dbReference type="PROSITE" id="PS51030"/>
    </source>
</evidence>
<evidence type="ECO:0000256" key="9">
    <source>
        <dbReference type="SAM" id="MobiDB-lite"/>
    </source>
</evidence>
<keyword evidence="8" id="KW-0539">Nucleus</keyword>
<dbReference type="PROSITE" id="PS51843">
    <property type="entry name" value="NR_LBD"/>
    <property type="match status" value="1"/>
</dbReference>
<dbReference type="InterPro" id="IPR013088">
    <property type="entry name" value="Znf_NHR/GATA"/>
</dbReference>
<evidence type="ECO:0000256" key="7">
    <source>
        <dbReference type="ARBA" id="ARBA00023170"/>
    </source>
</evidence>
<feature type="domain" description="NR LBD" evidence="11">
    <location>
        <begin position="143"/>
        <end position="405"/>
    </location>
</feature>
<dbReference type="Gene3D" id="3.30.50.10">
    <property type="entry name" value="Erythroid Transcription Factor GATA-1, subunit A"/>
    <property type="match status" value="1"/>
</dbReference>
<feature type="compositionally biased region" description="Low complexity" evidence="9">
    <location>
        <begin position="96"/>
        <end position="112"/>
    </location>
</feature>
<feature type="non-terminal residue" evidence="12">
    <location>
        <position position="405"/>
    </location>
</feature>
<dbReference type="SMART" id="SM00430">
    <property type="entry name" value="HOLI"/>
    <property type="match status" value="1"/>
</dbReference>
<keyword evidence="6" id="KW-0804">Transcription</keyword>
<keyword evidence="3" id="KW-0862">Zinc</keyword>
<dbReference type="InterPro" id="IPR001628">
    <property type="entry name" value="Znf_hrmn_rcpt"/>
</dbReference>
<dbReference type="PANTHER" id="PTHR46011:SF6">
    <property type="entry name" value="HIGH ZINC ACTIVATED NUCLEAR RECEPTOR PROTEIN"/>
    <property type="match status" value="1"/>
</dbReference>
<evidence type="ECO:0008006" key="14">
    <source>
        <dbReference type="Google" id="ProtNLM"/>
    </source>
</evidence>
<dbReference type="InterPro" id="IPR000536">
    <property type="entry name" value="Nucl_hrmn_rcpt_lig-bd"/>
</dbReference>
<dbReference type="AlphaFoldDB" id="A0AAV5TFA6"/>
<dbReference type="Gene3D" id="1.10.565.10">
    <property type="entry name" value="Retinoid X Receptor"/>
    <property type="match status" value="1"/>
</dbReference>
<dbReference type="SUPFAM" id="SSF48508">
    <property type="entry name" value="Nuclear receptor ligand-binding domain"/>
    <property type="match status" value="1"/>
</dbReference>
<keyword evidence="4" id="KW-0805">Transcription regulation</keyword>
<evidence type="ECO:0000256" key="1">
    <source>
        <dbReference type="ARBA" id="ARBA00022723"/>
    </source>
</evidence>
<dbReference type="GO" id="GO:0005634">
    <property type="term" value="C:nucleus"/>
    <property type="evidence" value="ECO:0007669"/>
    <property type="project" value="TreeGrafter"/>
</dbReference>
<evidence type="ECO:0000313" key="13">
    <source>
        <dbReference type="Proteomes" id="UP001432027"/>
    </source>
</evidence>
<gene>
    <name evidence="12" type="ORF">PENTCL1PPCAC_15627</name>
</gene>
<dbReference type="Pfam" id="PF00105">
    <property type="entry name" value="zf-C4"/>
    <property type="match status" value="1"/>
</dbReference>
<dbReference type="PRINTS" id="PR00047">
    <property type="entry name" value="STROIDFINGER"/>
</dbReference>
<reference evidence="12" key="1">
    <citation type="submission" date="2023-10" db="EMBL/GenBank/DDBJ databases">
        <title>Genome assembly of Pristionchus species.</title>
        <authorList>
            <person name="Yoshida K."/>
            <person name="Sommer R.J."/>
        </authorList>
    </citation>
    <scope>NUCLEOTIDE SEQUENCE</scope>
    <source>
        <strain evidence="12">RS0144</strain>
    </source>
</reference>
<evidence type="ECO:0000256" key="4">
    <source>
        <dbReference type="ARBA" id="ARBA00023015"/>
    </source>
</evidence>
<keyword evidence="2" id="KW-0863">Zinc-finger</keyword>
<dbReference type="PANTHER" id="PTHR46011">
    <property type="entry name" value="NUCLEAR HORMONE RECEPTOR FAMILY MEMBER NHR-86-RELATED"/>
    <property type="match status" value="1"/>
</dbReference>
<dbReference type="Pfam" id="PF00104">
    <property type="entry name" value="Hormone_recep"/>
    <property type="match status" value="1"/>
</dbReference>
<evidence type="ECO:0000256" key="3">
    <source>
        <dbReference type="ARBA" id="ARBA00022833"/>
    </source>
</evidence>
<dbReference type="EMBL" id="BTSX01000004">
    <property type="protein sequence ID" value="GMS93452.1"/>
    <property type="molecule type" value="Genomic_DNA"/>
</dbReference>
<feature type="domain" description="Nuclear receptor" evidence="10">
    <location>
        <begin position="3"/>
        <end position="82"/>
    </location>
</feature>
<keyword evidence="7" id="KW-0675">Receptor</keyword>
<evidence type="ECO:0000259" key="11">
    <source>
        <dbReference type="PROSITE" id="PS51843"/>
    </source>
</evidence>
<dbReference type="SMART" id="SM00399">
    <property type="entry name" value="ZnF_C4"/>
    <property type="match status" value="1"/>
</dbReference>
<dbReference type="SUPFAM" id="SSF57716">
    <property type="entry name" value="Glucocorticoid receptor-like (DNA-binding domain)"/>
    <property type="match status" value="1"/>
</dbReference>
<dbReference type="InterPro" id="IPR035500">
    <property type="entry name" value="NHR-like_dom_sf"/>
</dbReference>
<feature type="region of interest" description="Disordered" evidence="9">
    <location>
        <begin position="95"/>
        <end position="127"/>
    </location>
</feature>
<comment type="caution">
    <text evidence="12">The sequence shown here is derived from an EMBL/GenBank/DDBJ whole genome shotgun (WGS) entry which is preliminary data.</text>
</comment>
<organism evidence="12 13">
    <name type="scientific">Pristionchus entomophagus</name>
    <dbReference type="NCBI Taxonomy" id="358040"/>
    <lineage>
        <taxon>Eukaryota</taxon>
        <taxon>Metazoa</taxon>
        <taxon>Ecdysozoa</taxon>
        <taxon>Nematoda</taxon>
        <taxon>Chromadorea</taxon>
        <taxon>Rhabditida</taxon>
        <taxon>Rhabditina</taxon>
        <taxon>Diplogasteromorpha</taxon>
        <taxon>Diplogasteroidea</taxon>
        <taxon>Neodiplogasteridae</taxon>
        <taxon>Pristionchus</taxon>
    </lineage>
</organism>
<dbReference type="GO" id="GO:0003700">
    <property type="term" value="F:DNA-binding transcription factor activity"/>
    <property type="evidence" value="ECO:0007669"/>
    <property type="project" value="InterPro"/>
</dbReference>
<evidence type="ECO:0000313" key="12">
    <source>
        <dbReference type="EMBL" id="GMS93452.1"/>
    </source>
</evidence>
<dbReference type="PROSITE" id="PS51030">
    <property type="entry name" value="NUCLEAR_REC_DBD_2"/>
    <property type="match status" value="1"/>
</dbReference>
<sequence length="405" mass="48010">MENRRCLFCTVPISVTHLGIDACRACAAFFKRTVIAGRRYPCRRGDKKCVIRKHEKFMCRSCRYDRCIELEMTYMLPPKKKPRKNREVKVDAEMIPSTSSSASSMTPATPMTYSLPTKRRSRMTKDESTNLELTSTSCLASDSLLDRTETEYKSWCERRLVQEMGYIAKHNLQPFDHPTEKFYITHFTSYYDLFRIAMKEAFPLLQNVFHDFKKLPHRFQVTLFKNYINKFSKIECIYYTKKHFKNRNTMLMASLMTCMEKQNVHDWLIDTNQYNRKEAFRTTCKGFMDEYDYLFGTMTQMDEITDREFYALSVLSYCDIDTSLHVSEEIVKNAQATRGKVFEELQEYYRTELKLHDFSHRLGNLMAMIQGASEAARLMNKEMQMYSTMFDIYSDDSFFREIFSE</sequence>
<protein>
    <recommendedName>
        <fullName evidence="14">Nuclear receptor</fullName>
    </recommendedName>
</protein>
<name>A0AAV5TFA6_9BILA</name>
<accession>A0AAV5TFA6</accession>
<proteinExistence type="predicted"/>
<dbReference type="GO" id="GO:0043565">
    <property type="term" value="F:sequence-specific DNA binding"/>
    <property type="evidence" value="ECO:0007669"/>
    <property type="project" value="InterPro"/>
</dbReference>
<keyword evidence="1" id="KW-0479">Metal-binding</keyword>
<evidence type="ECO:0000256" key="5">
    <source>
        <dbReference type="ARBA" id="ARBA00023125"/>
    </source>
</evidence>
<evidence type="ECO:0000256" key="6">
    <source>
        <dbReference type="ARBA" id="ARBA00023163"/>
    </source>
</evidence>
<keyword evidence="13" id="KW-1185">Reference proteome</keyword>
<evidence type="ECO:0000256" key="2">
    <source>
        <dbReference type="ARBA" id="ARBA00022771"/>
    </source>
</evidence>
<dbReference type="GO" id="GO:0008270">
    <property type="term" value="F:zinc ion binding"/>
    <property type="evidence" value="ECO:0007669"/>
    <property type="project" value="UniProtKB-KW"/>
</dbReference>
<keyword evidence="5" id="KW-0238">DNA-binding</keyword>